<keyword evidence="2" id="KW-0812">Transmembrane</keyword>
<evidence type="ECO:0000256" key="2">
    <source>
        <dbReference type="SAM" id="Phobius"/>
    </source>
</evidence>
<dbReference type="Proteomes" id="UP001597474">
    <property type="component" value="Unassembled WGS sequence"/>
</dbReference>
<name>A0ABW5U259_9RHOB</name>
<comment type="caution">
    <text evidence="3">The sequence shown here is derived from an EMBL/GenBank/DDBJ whole genome shotgun (WGS) entry which is preliminary data.</text>
</comment>
<dbReference type="RefSeq" id="WP_386373256.1">
    <property type="nucleotide sequence ID" value="NZ_JBHUMP010000005.1"/>
</dbReference>
<feature type="transmembrane region" description="Helical" evidence="2">
    <location>
        <begin position="6"/>
        <end position="25"/>
    </location>
</feature>
<evidence type="ECO:0008006" key="5">
    <source>
        <dbReference type="Google" id="ProtNLM"/>
    </source>
</evidence>
<evidence type="ECO:0000313" key="4">
    <source>
        <dbReference type="Proteomes" id="UP001597474"/>
    </source>
</evidence>
<dbReference type="EMBL" id="JBHUMP010000005">
    <property type="protein sequence ID" value="MFD2739537.1"/>
    <property type="molecule type" value="Genomic_DNA"/>
</dbReference>
<organism evidence="3 4">
    <name type="scientific">Sulfitobacter aestuarii</name>
    <dbReference type="NCBI Taxonomy" id="2161676"/>
    <lineage>
        <taxon>Bacteria</taxon>
        <taxon>Pseudomonadati</taxon>
        <taxon>Pseudomonadota</taxon>
        <taxon>Alphaproteobacteria</taxon>
        <taxon>Rhodobacterales</taxon>
        <taxon>Roseobacteraceae</taxon>
        <taxon>Sulfitobacter</taxon>
    </lineage>
</organism>
<evidence type="ECO:0000313" key="3">
    <source>
        <dbReference type="EMBL" id="MFD2739537.1"/>
    </source>
</evidence>
<sequence>MIGDIDLTDIIIMALLIAALIYCFVLSRRMERLRAALEEVGPALEVFSEAVDLSQETVAEMRQASEELSARTGTASRGQETKAAAREGAAPDQKDTLVSGFYDMVNRGMA</sequence>
<proteinExistence type="predicted"/>
<keyword evidence="4" id="KW-1185">Reference proteome</keyword>
<evidence type="ECO:0000256" key="1">
    <source>
        <dbReference type="SAM" id="MobiDB-lite"/>
    </source>
</evidence>
<keyword evidence="2" id="KW-0472">Membrane</keyword>
<accession>A0ABW5U259</accession>
<feature type="region of interest" description="Disordered" evidence="1">
    <location>
        <begin position="66"/>
        <end position="92"/>
    </location>
</feature>
<protein>
    <recommendedName>
        <fullName evidence="5">Flagellar motor switch protein</fullName>
    </recommendedName>
</protein>
<keyword evidence="2" id="KW-1133">Transmembrane helix</keyword>
<reference evidence="4" key="1">
    <citation type="journal article" date="2019" name="Int. J. Syst. Evol. Microbiol.">
        <title>The Global Catalogue of Microorganisms (GCM) 10K type strain sequencing project: providing services to taxonomists for standard genome sequencing and annotation.</title>
        <authorList>
            <consortium name="The Broad Institute Genomics Platform"/>
            <consortium name="The Broad Institute Genome Sequencing Center for Infectious Disease"/>
            <person name="Wu L."/>
            <person name="Ma J."/>
        </authorList>
    </citation>
    <scope>NUCLEOTIDE SEQUENCE [LARGE SCALE GENOMIC DNA]</scope>
    <source>
        <strain evidence="4">TISTR 2562</strain>
    </source>
</reference>
<gene>
    <name evidence="3" type="ORF">ACFSUD_08160</name>
</gene>